<dbReference type="SUPFAM" id="SSF56059">
    <property type="entry name" value="Glutathione synthetase ATP-binding domain-like"/>
    <property type="match status" value="1"/>
</dbReference>
<dbReference type="InterPro" id="IPR029465">
    <property type="entry name" value="ATPgrasp_TupA"/>
</dbReference>
<dbReference type="RefSeq" id="WP_091485121.1">
    <property type="nucleotide sequence ID" value="NZ_FOTR01000011.1"/>
</dbReference>
<dbReference type="STRING" id="334253.SAMN04487943_11181"/>
<dbReference type="OrthoDB" id="9791827at2"/>
<reference evidence="3" key="1">
    <citation type="submission" date="2016-10" db="EMBL/GenBank/DDBJ databases">
        <authorList>
            <person name="Varghese N."/>
            <person name="Submissions S."/>
        </authorList>
    </citation>
    <scope>NUCLEOTIDE SEQUENCE [LARGE SCALE GENOMIC DNA]</scope>
    <source>
        <strain evidence="3">CGMCC 1.4250</strain>
    </source>
</reference>
<sequence length="461" mass="54496">MIIITDHKENHDREPIQQLIQKEAELAYMKKQHKQTTKETEKLKDSKKWKAANKLPSYEKQPKKQTLTQQIENLQIELEQEKEKNAVKEKFTQILSEKDLERTKIESIIKQGAQVAEIDSLLDMLIAKKQKVNQDLNHGLRAVAHLYKNNENVEITDYLYQKILANLTLEETPEFMLRDLDDFPSAKVKSSFQASLVSQSKKWRMNKVMPEILLDDKRLAYKFSDLLKIRRPWFEEQTYSIDHVPLQEKSVIKPVNGAGSRGVYLVFHAEYIQDVRRKKVIKGIEALREHMSQDLDRNWVEEDQWSIEELIGKEEERAAKDIKFYCFYGKVALVLEIERYPALRYCWWTRDAIRISTGRYENELFKGTGVSHQEIELAESISKEIPAPFIRIDFLKTDEEMVFGEFTPKPGNFDDFNQVTDSWLGEYFTEAESRLFQDLIDKKTFRYYDEMIKSLQQEEKM</sequence>
<feature type="region of interest" description="Disordered" evidence="1">
    <location>
        <begin position="30"/>
        <end position="66"/>
    </location>
</feature>
<gene>
    <name evidence="2" type="ORF">SAMN04487943_11181</name>
</gene>
<protein>
    <submittedName>
        <fullName evidence="2">TupA-like ATPgrasp</fullName>
    </submittedName>
</protein>
<dbReference type="Pfam" id="PF14305">
    <property type="entry name" value="ATPgrasp_TupA"/>
    <property type="match status" value="1"/>
</dbReference>
<dbReference type="Proteomes" id="UP000198565">
    <property type="component" value="Unassembled WGS sequence"/>
</dbReference>
<feature type="compositionally biased region" description="Basic and acidic residues" evidence="1">
    <location>
        <begin position="36"/>
        <end position="48"/>
    </location>
</feature>
<proteinExistence type="predicted"/>
<name>A0A1I4PI76_9BACI</name>
<evidence type="ECO:0000313" key="3">
    <source>
        <dbReference type="Proteomes" id="UP000198565"/>
    </source>
</evidence>
<evidence type="ECO:0000256" key="1">
    <source>
        <dbReference type="SAM" id="MobiDB-lite"/>
    </source>
</evidence>
<dbReference type="AlphaFoldDB" id="A0A1I4PI76"/>
<accession>A0A1I4PI76</accession>
<keyword evidence="3" id="KW-1185">Reference proteome</keyword>
<organism evidence="2 3">
    <name type="scientific">Gracilibacillus orientalis</name>
    <dbReference type="NCBI Taxonomy" id="334253"/>
    <lineage>
        <taxon>Bacteria</taxon>
        <taxon>Bacillati</taxon>
        <taxon>Bacillota</taxon>
        <taxon>Bacilli</taxon>
        <taxon>Bacillales</taxon>
        <taxon>Bacillaceae</taxon>
        <taxon>Gracilibacillus</taxon>
    </lineage>
</organism>
<evidence type="ECO:0000313" key="2">
    <source>
        <dbReference type="EMBL" id="SFM27256.1"/>
    </source>
</evidence>
<dbReference type="EMBL" id="FOTR01000011">
    <property type="protein sequence ID" value="SFM27256.1"/>
    <property type="molecule type" value="Genomic_DNA"/>
</dbReference>